<evidence type="ECO:0000313" key="3">
    <source>
        <dbReference type="Proteomes" id="UP000736787"/>
    </source>
</evidence>
<protein>
    <submittedName>
        <fullName evidence="2">Uncharacterized protein</fullName>
    </submittedName>
</protein>
<gene>
    <name evidence="1" type="ORF">PC113_g14216</name>
    <name evidence="2" type="ORF">PC117_g14502</name>
</gene>
<reference evidence="2" key="1">
    <citation type="submission" date="2018-10" db="EMBL/GenBank/DDBJ databases">
        <title>Effector identification in a new, highly contiguous assembly of the strawberry crown rot pathogen Phytophthora cactorum.</title>
        <authorList>
            <person name="Armitage A.D."/>
            <person name="Nellist C.F."/>
            <person name="Bates H."/>
            <person name="Vickerstaff R.J."/>
            <person name="Harrison R.J."/>
        </authorList>
    </citation>
    <scope>NUCLEOTIDE SEQUENCE</scope>
    <source>
        <strain evidence="1">15-7</strain>
        <strain evidence="2">4040</strain>
    </source>
</reference>
<comment type="caution">
    <text evidence="2">The sequence shown here is derived from an EMBL/GenBank/DDBJ whole genome shotgun (WGS) entry which is preliminary data.</text>
</comment>
<evidence type="ECO:0000313" key="2">
    <source>
        <dbReference type="EMBL" id="KAG2927778.1"/>
    </source>
</evidence>
<dbReference type="EMBL" id="RCMG01000484">
    <property type="protein sequence ID" value="KAG2853385.1"/>
    <property type="molecule type" value="Genomic_DNA"/>
</dbReference>
<dbReference type="Proteomes" id="UP000735874">
    <property type="component" value="Unassembled WGS sequence"/>
</dbReference>
<accession>A0A8T1CRM0</accession>
<organism evidence="2 3">
    <name type="scientific">Phytophthora cactorum</name>
    <dbReference type="NCBI Taxonomy" id="29920"/>
    <lineage>
        <taxon>Eukaryota</taxon>
        <taxon>Sar</taxon>
        <taxon>Stramenopiles</taxon>
        <taxon>Oomycota</taxon>
        <taxon>Peronosporomycetes</taxon>
        <taxon>Peronosporales</taxon>
        <taxon>Peronosporaceae</taxon>
        <taxon>Phytophthora</taxon>
    </lineage>
</organism>
<name>A0A8T1CRM0_9STRA</name>
<dbReference type="EMBL" id="RCMK01000455">
    <property type="protein sequence ID" value="KAG2927778.1"/>
    <property type="molecule type" value="Genomic_DNA"/>
</dbReference>
<proteinExistence type="predicted"/>
<dbReference type="AlphaFoldDB" id="A0A8T1CRM0"/>
<dbReference type="Proteomes" id="UP000736787">
    <property type="component" value="Unassembled WGS sequence"/>
</dbReference>
<sequence length="76" mass="8429">MFPIFQLAHEVTFQVLRAHSTKRVAQRNKVYAKMIISHISGRRNNLLCSVALSVVIKACAQAVCESPVKFAVAEDS</sequence>
<evidence type="ECO:0000313" key="1">
    <source>
        <dbReference type="EMBL" id="KAG2853385.1"/>
    </source>
</evidence>
<dbReference type="VEuPathDB" id="FungiDB:PC110_g1842"/>